<dbReference type="InterPro" id="IPR033467">
    <property type="entry name" value="Tesmin/TSO1-like_CXC"/>
</dbReference>
<comment type="similarity">
    <text evidence="1">Belongs to the MSL2 family.</text>
</comment>
<sequence length="529" mass="58920">MDAYTFYVCTVRYVMNAKPKDKSSWQEIFRYLPTLRQMVSCCVCGNVALRPQGPNHNVCLHFVCEACKGGKMRLKPSCGWCKDQDSFVENKRARALINCFKRLCLYISSSDLGREILNASENGQSGEAADKVLKIIEEVGNFEDEITLTPPPPKMPKISKLVSNGFKPKASTTALISKASTSRSSPIMKRGRPPAMSSSMVTAQIRPKSNVAHHVKRLKKKALNTQAKKALNTQSKKASPGNISFPRKNRFNKSPTSNSPNFLITNRPHREKNGKYSIGQLWRETFLEEEHRDVIYPDSGIEVGNASDHDQCPQPSLVEPSQGNSKPESTNNVTEIPHKETRSQAIHLSKSKDVADTVTAKSEVCNAVEGSVNDEDNEENKPRLMLMISKKAIATHPSARRGMRSSITSAFVARKKSKTSELPLSRHNINKKGRALVSRQTRNVKPKTDNGVACRCARFKQPNQLTCFGQKCPCYSEKRACVECLCNGCKNPLHVMPDTAPPLMRFIRDSSDMASQNRSMPRLSPIPRA</sequence>
<dbReference type="CDD" id="cd16522">
    <property type="entry name" value="RING-HC_MSL2"/>
    <property type="match status" value="1"/>
</dbReference>
<dbReference type="GO" id="GO:0072487">
    <property type="term" value="C:MSL complex"/>
    <property type="evidence" value="ECO:0007669"/>
    <property type="project" value="UniProtKB-UniRule"/>
</dbReference>
<dbReference type="InterPro" id="IPR037922">
    <property type="entry name" value="MSL2"/>
</dbReference>
<evidence type="ECO:0000256" key="1">
    <source>
        <dbReference type="PROSITE-ProRule" id="PRU01396"/>
    </source>
</evidence>
<keyword evidence="1" id="KW-0158">Chromosome</keyword>
<dbReference type="InterPro" id="IPR032049">
    <property type="entry name" value="Msl2-CXC"/>
</dbReference>
<dbReference type="Pfam" id="PF16682">
    <property type="entry name" value="MSL2-CXC"/>
    <property type="match status" value="1"/>
</dbReference>
<organism evidence="4 5">
    <name type="scientific">Elysia marginata</name>
    <dbReference type="NCBI Taxonomy" id="1093978"/>
    <lineage>
        <taxon>Eukaryota</taxon>
        <taxon>Metazoa</taxon>
        <taxon>Spiralia</taxon>
        <taxon>Lophotrochozoa</taxon>
        <taxon>Mollusca</taxon>
        <taxon>Gastropoda</taxon>
        <taxon>Heterobranchia</taxon>
        <taxon>Euthyneura</taxon>
        <taxon>Panpulmonata</taxon>
        <taxon>Sacoglossa</taxon>
        <taxon>Placobranchoidea</taxon>
        <taxon>Plakobranchidae</taxon>
        <taxon>Elysia</taxon>
    </lineage>
</organism>
<feature type="region of interest" description="Disordered" evidence="2">
    <location>
        <begin position="226"/>
        <end position="271"/>
    </location>
</feature>
<dbReference type="CDD" id="cd13122">
    <property type="entry name" value="MSL2_CXC"/>
    <property type="match status" value="1"/>
</dbReference>
<feature type="compositionally biased region" description="Polar residues" evidence="2">
    <location>
        <begin position="172"/>
        <end position="185"/>
    </location>
</feature>
<evidence type="ECO:0000313" key="4">
    <source>
        <dbReference type="EMBL" id="GFS23353.1"/>
    </source>
</evidence>
<dbReference type="AlphaFoldDB" id="A0AAV4JN61"/>
<dbReference type="Pfam" id="PF16685">
    <property type="entry name" value="zf-RING_10"/>
    <property type="match status" value="1"/>
</dbReference>
<feature type="compositionally biased region" description="Polar residues" evidence="2">
    <location>
        <begin position="252"/>
        <end position="264"/>
    </location>
</feature>
<dbReference type="GO" id="GO:0061630">
    <property type="term" value="F:ubiquitin protein ligase activity"/>
    <property type="evidence" value="ECO:0007669"/>
    <property type="project" value="InterPro"/>
</dbReference>
<feature type="region of interest" description="Disordered" evidence="2">
    <location>
        <begin position="299"/>
        <end position="354"/>
    </location>
</feature>
<accession>A0AAV4JN61</accession>
<evidence type="ECO:0000313" key="5">
    <source>
        <dbReference type="Proteomes" id="UP000762676"/>
    </source>
</evidence>
<gene>
    <name evidence="4" type="ORF">ElyMa_003387500</name>
</gene>
<evidence type="ECO:0000259" key="3">
    <source>
        <dbReference type="PROSITE" id="PS52051"/>
    </source>
</evidence>
<dbReference type="Proteomes" id="UP000762676">
    <property type="component" value="Unassembled WGS sequence"/>
</dbReference>
<comment type="caution">
    <text evidence="4">The sequence shown here is derived from an EMBL/GenBank/DDBJ whole genome shotgun (WGS) entry which is preliminary data.</text>
</comment>
<dbReference type="InterPro" id="IPR032043">
    <property type="entry name" value="Msl2_Znf-RING"/>
</dbReference>
<feature type="compositionally biased region" description="Polar residues" evidence="2">
    <location>
        <begin position="226"/>
        <end position="237"/>
    </location>
</feature>
<proteinExistence type="inferred from homology"/>
<dbReference type="SMART" id="SM01114">
    <property type="entry name" value="CXC"/>
    <property type="match status" value="1"/>
</dbReference>
<dbReference type="GO" id="GO:0016567">
    <property type="term" value="P:protein ubiquitination"/>
    <property type="evidence" value="ECO:0007669"/>
    <property type="project" value="TreeGrafter"/>
</dbReference>
<dbReference type="EMBL" id="BMAT01006969">
    <property type="protein sequence ID" value="GFS23353.1"/>
    <property type="molecule type" value="Genomic_DNA"/>
</dbReference>
<evidence type="ECO:0000256" key="2">
    <source>
        <dbReference type="SAM" id="MobiDB-lite"/>
    </source>
</evidence>
<dbReference type="PROSITE" id="PS52051">
    <property type="entry name" value="CXC_MSL2"/>
    <property type="match status" value="1"/>
</dbReference>
<feature type="compositionally biased region" description="Polar residues" evidence="2">
    <location>
        <begin position="319"/>
        <end position="334"/>
    </location>
</feature>
<name>A0AAV4JN61_9GAST</name>
<dbReference type="InterPro" id="IPR013083">
    <property type="entry name" value="Znf_RING/FYVE/PHD"/>
</dbReference>
<dbReference type="Gene3D" id="3.30.40.10">
    <property type="entry name" value="Zinc/RING finger domain, C3HC4 (zinc finger)"/>
    <property type="match status" value="1"/>
</dbReference>
<feature type="region of interest" description="Disordered" evidence="2">
    <location>
        <begin position="172"/>
        <end position="198"/>
    </location>
</feature>
<dbReference type="PANTHER" id="PTHR16048:SF3">
    <property type="entry name" value="E3 UBIQUITIN-PROTEIN LIGASE MSL2"/>
    <property type="match status" value="1"/>
</dbReference>
<feature type="domain" description="CXC MSL2-type" evidence="3">
    <location>
        <begin position="449"/>
        <end position="499"/>
    </location>
</feature>
<keyword evidence="5" id="KW-1185">Reference proteome</keyword>
<reference evidence="4 5" key="1">
    <citation type="journal article" date="2021" name="Elife">
        <title>Chloroplast acquisition without the gene transfer in kleptoplastic sea slugs, Plakobranchus ocellatus.</title>
        <authorList>
            <person name="Maeda T."/>
            <person name="Takahashi S."/>
            <person name="Yoshida T."/>
            <person name="Shimamura S."/>
            <person name="Takaki Y."/>
            <person name="Nagai Y."/>
            <person name="Toyoda A."/>
            <person name="Suzuki Y."/>
            <person name="Arimoto A."/>
            <person name="Ishii H."/>
            <person name="Satoh N."/>
            <person name="Nishiyama T."/>
            <person name="Hasebe M."/>
            <person name="Maruyama T."/>
            <person name="Minagawa J."/>
            <person name="Obokata J."/>
            <person name="Shigenobu S."/>
        </authorList>
    </citation>
    <scope>NUCLEOTIDE SEQUENCE [LARGE SCALE GENOMIC DNA]</scope>
</reference>
<dbReference type="PANTHER" id="PTHR16048">
    <property type="entry name" value="MSL2-RELATED"/>
    <property type="match status" value="1"/>
</dbReference>
<keyword evidence="1" id="KW-0539">Nucleus</keyword>
<protein>
    <submittedName>
        <fullName evidence="4">Male-specific lethal 2-like protein</fullName>
    </submittedName>
</protein>